<evidence type="ECO:0008006" key="3">
    <source>
        <dbReference type="Google" id="ProtNLM"/>
    </source>
</evidence>
<dbReference type="NCBIfam" id="TIGR01987">
    <property type="entry name" value="HI0074"/>
    <property type="match status" value="1"/>
</dbReference>
<dbReference type="EMBL" id="BART01001238">
    <property type="protein sequence ID" value="GAG65109.1"/>
    <property type="molecule type" value="Genomic_DNA"/>
</dbReference>
<dbReference type="Pfam" id="PF08780">
    <property type="entry name" value="NTase_sub_bind"/>
    <property type="match status" value="1"/>
</dbReference>
<organism evidence="2">
    <name type="scientific">marine sediment metagenome</name>
    <dbReference type="NCBI Taxonomy" id="412755"/>
    <lineage>
        <taxon>unclassified sequences</taxon>
        <taxon>metagenomes</taxon>
        <taxon>ecological metagenomes</taxon>
    </lineage>
</organism>
<reference evidence="2" key="1">
    <citation type="journal article" date="2014" name="Front. Microbiol.">
        <title>High frequency of phylogenetically diverse reductive dehalogenase-homologous genes in deep subseafloor sedimentary metagenomes.</title>
        <authorList>
            <person name="Kawai M."/>
            <person name="Futagami T."/>
            <person name="Toyoda A."/>
            <person name="Takaki Y."/>
            <person name="Nishi S."/>
            <person name="Hori S."/>
            <person name="Arai W."/>
            <person name="Tsubouchi T."/>
            <person name="Morono Y."/>
            <person name="Uchiyama I."/>
            <person name="Ito T."/>
            <person name="Fujiyama A."/>
            <person name="Inagaki F."/>
            <person name="Takami H."/>
        </authorList>
    </citation>
    <scope>NUCLEOTIDE SEQUENCE</scope>
    <source>
        <strain evidence="2">Expedition CK06-06</strain>
    </source>
</reference>
<accession>X0Z7Q8</accession>
<comment type="caution">
    <text evidence="2">The sequence shown here is derived from an EMBL/GenBank/DDBJ whole genome shotgun (WGS) entry which is preliminary data.</text>
</comment>
<name>X0Z7Q8_9ZZZZ</name>
<evidence type="ECO:0000313" key="2">
    <source>
        <dbReference type="EMBL" id="GAG65109.1"/>
    </source>
</evidence>
<dbReference type="InterPro" id="IPR010235">
    <property type="entry name" value="HepT"/>
</dbReference>
<keyword evidence="1" id="KW-0175">Coiled coil</keyword>
<dbReference type="SUPFAM" id="SSF81593">
    <property type="entry name" value="Nucleotidyltransferase substrate binding subunit/domain"/>
    <property type="match status" value="1"/>
</dbReference>
<gene>
    <name evidence="2" type="ORF">S01H4_04577</name>
</gene>
<proteinExistence type="predicted"/>
<dbReference type="AlphaFoldDB" id="X0Z7Q8"/>
<protein>
    <recommendedName>
        <fullName evidence="3">Nucleotidyltransferase</fullName>
    </recommendedName>
</protein>
<sequence length="131" mass="15615">MKDVLEYSLKKLKDACKKLEEGVKQAKDELDKDGVIQRFEFTFELLWKALKIYLEYQGIIVKTPRDSFIEAFRTNLISDEKIFLDMLEDRNNTAHIYDKVTSEKIFNRIKKTYTPEIIKIVDKLKTEIKIY</sequence>
<dbReference type="Gene3D" id="1.20.120.330">
    <property type="entry name" value="Nucleotidyltransferases domain 2"/>
    <property type="match status" value="1"/>
</dbReference>
<evidence type="ECO:0000256" key="1">
    <source>
        <dbReference type="SAM" id="Coils"/>
    </source>
</evidence>
<feature type="coiled-coil region" evidence="1">
    <location>
        <begin position="2"/>
        <end position="29"/>
    </location>
</feature>